<dbReference type="EMBL" id="VKQN01000001">
    <property type="protein sequence ID" value="MDR4174793.1"/>
    <property type="molecule type" value="Genomic_DNA"/>
</dbReference>
<dbReference type="Proteomes" id="UP000501107">
    <property type="component" value="Plasmid unnamed3"/>
</dbReference>
<dbReference type="EMBL" id="CP009334">
    <property type="protein sequence ID" value="AJG73930.1"/>
    <property type="molecule type" value="Genomic_DNA"/>
</dbReference>
<dbReference type="Proteomes" id="UP001181533">
    <property type="component" value="Unassembled WGS sequence"/>
</dbReference>
<dbReference type="EMBL" id="CP053979">
    <property type="protein sequence ID" value="QKH22669.1"/>
    <property type="molecule type" value="Genomic_DNA"/>
</dbReference>
<evidence type="ECO:0000313" key="4">
    <source>
        <dbReference type="Proteomes" id="UP000031876"/>
    </source>
</evidence>
<dbReference type="Proteomes" id="UP000031876">
    <property type="component" value="Plasmid 2"/>
</dbReference>
<proteinExistence type="predicted"/>
<keyword evidence="3" id="KW-0614">Plasmid</keyword>
<dbReference type="RefSeq" id="WP_000121280.1">
    <property type="nucleotide sequence ID" value="NZ_CP009334.1"/>
</dbReference>
<reference evidence="3 5" key="3">
    <citation type="submission" date="2020-05" db="EMBL/GenBank/DDBJ databases">
        <title>FDA dAtabase for Regulatory Grade micrObial Sequences (FDA-ARGOS): Supporting development and validation of Infectious Disease Dx tests.</title>
        <authorList>
            <person name="Nelson B."/>
            <person name="Plummer A."/>
            <person name="Tallon L."/>
            <person name="Sadzewicz L."/>
            <person name="Zhao X."/>
            <person name="Vavikolanu K."/>
            <person name="Mehta A."/>
            <person name="Aluvathingal J."/>
            <person name="Nadendla S."/>
            <person name="Myers T."/>
            <person name="Yan Y."/>
            <person name="Sichtig H."/>
        </authorList>
    </citation>
    <scope>NUCLEOTIDE SEQUENCE [LARGE SCALE GENOMIC DNA]</scope>
    <source>
        <strain evidence="3 5">FDAARGOS_795</strain>
        <plasmid evidence="3 5">unnamed3</plasmid>
    </source>
</reference>
<reference evidence="1 4" key="1">
    <citation type="journal article" date="2015" name="Genome Announc.">
        <title>Complete genome sequences for 35 biothreat assay-relevant bacillus species.</title>
        <authorList>
            <person name="Johnson S.L."/>
            <person name="Daligault H.E."/>
            <person name="Davenport K.W."/>
            <person name="Jaissle J."/>
            <person name="Frey K.G."/>
            <person name="Ladner J.T."/>
            <person name="Broomall S.M."/>
            <person name="Bishop-Lilly K.A."/>
            <person name="Bruce D.C."/>
            <person name="Gibbons H.S."/>
            <person name="Coyne S.R."/>
            <person name="Lo C.C."/>
            <person name="Meincke L."/>
            <person name="Munk A.C."/>
            <person name="Koroleva G.I."/>
            <person name="Rosenzweig C.N."/>
            <person name="Palacios G.F."/>
            <person name="Redden C.L."/>
            <person name="Minogue T.D."/>
            <person name="Chain P.S."/>
        </authorList>
    </citation>
    <scope>NUCLEOTIDE SEQUENCE [LARGE SCALE GENOMIC DNA]</scope>
    <source>
        <strain evidence="1 4">HD1011</strain>
        <plasmid evidence="1 4">2</plasmid>
    </source>
</reference>
<reference evidence="2" key="2">
    <citation type="submission" date="2019-07" db="EMBL/GenBank/DDBJ databases">
        <title>Phylogenomic Reclassification of ATCC Bacillus Strains and Various Taxa within the Genus Bacillus.</title>
        <authorList>
            <person name="Riojas M.A."/>
            <person name="Frank A.M."/>
            <person name="Fenn S.L."/>
            <person name="King S.P."/>
            <person name="Brower S.M."/>
            <person name="Hazbon M.H."/>
        </authorList>
    </citation>
    <scope>NUCLEOTIDE SEQUENCE</scope>
    <source>
        <strain evidence="2">ATCC 35646</strain>
    </source>
</reference>
<evidence type="ECO:0000313" key="1">
    <source>
        <dbReference type="EMBL" id="AJG73930.1"/>
    </source>
</evidence>
<accession>A0A0B5NC05</accession>
<geneLocation type="plasmid" evidence="1 4">
    <name>2</name>
</geneLocation>
<evidence type="ECO:0000313" key="2">
    <source>
        <dbReference type="EMBL" id="MDR4174793.1"/>
    </source>
</evidence>
<organism evidence="3 5">
    <name type="scientific">Bacillus thuringiensis</name>
    <dbReference type="NCBI Taxonomy" id="1428"/>
    <lineage>
        <taxon>Bacteria</taxon>
        <taxon>Bacillati</taxon>
        <taxon>Bacillota</taxon>
        <taxon>Bacilli</taxon>
        <taxon>Bacillales</taxon>
        <taxon>Bacillaceae</taxon>
        <taxon>Bacillus</taxon>
        <taxon>Bacillus cereus group</taxon>
    </lineage>
</organism>
<dbReference type="AlphaFoldDB" id="A0A0B5NC05"/>
<name>A0A0B5NC05_BACTU</name>
<sequence length="93" mass="10559">MSYNVLLNQVNGKGLFQEQVKVDTEGQLVDYVNTNFSDSEIVSFKKIQILYAKNPNPIKGYEIGLRLKKKGNLQADVYTFTIVKSQKNKLNST</sequence>
<dbReference type="KEGG" id="btw:BF38_5897"/>
<gene>
    <name evidence="1" type="ORF">BF38_5897</name>
    <name evidence="2" type="ORF">FO599_01425</name>
    <name evidence="3" type="ORF">FOC89_01395</name>
</gene>
<protein>
    <submittedName>
        <fullName evidence="3">Uncharacterized protein</fullName>
    </submittedName>
</protein>
<geneLocation type="plasmid" evidence="3 5">
    <name>unnamed3</name>
</geneLocation>
<evidence type="ECO:0000313" key="5">
    <source>
        <dbReference type="Proteomes" id="UP000501107"/>
    </source>
</evidence>
<evidence type="ECO:0000313" key="3">
    <source>
        <dbReference type="EMBL" id="QKH22669.1"/>
    </source>
</evidence>